<dbReference type="AlphaFoldDB" id="A0A8X7BYS3"/>
<organism evidence="1 3">
    <name type="scientific">Trichonephila inaurata madagascariensis</name>
    <dbReference type="NCBI Taxonomy" id="2747483"/>
    <lineage>
        <taxon>Eukaryota</taxon>
        <taxon>Metazoa</taxon>
        <taxon>Ecdysozoa</taxon>
        <taxon>Arthropoda</taxon>
        <taxon>Chelicerata</taxon>
        <taxon>Arachnida</taxon>
        <taxon>Araneae</taxon>
        <taxon>Araneomorphae</taxon>
        <taxon>Entelegynae</taxon>
        <taxon>Araneoidea</taxon>
        <taxon>Nephilidae</taxon>
        <taxon>Trichonephila</taxon>
        <taxon>Trichonephila inaurata</taxon>
    </lineage>
</organism>
<gene>
    <name evidence="2" type="ORF">TNIN_305811</name>
    <name evidence="1" type="ORF">TNIN_497231</name>
</gene>
<dbReference type="Proteomes" id="UP000886998">
    <property type="component" value="Unassembled WGS sequence"/>
</dbReference>
<comment type="caution">
    <text evidence="1">The sequence shown here is derived from an EMBL/GenBank/DDBJ whole genome shotgun (WGS) entry which is preliminary data.</text>
</comment>
<name>A0A8X7BYS3_9ARAC</name>
<sequence length="141" mass="15955">MTGALPAANKASILASRRIEILGLPLEQSPSSLNEGEKTVQSFSNMHKRIGFQIEAADSSAPALNEKKWEEDANVVHVDKRRKIDFLHIIIYSFTQEPITHRQPIAEYHFSSQEINCFNKGKNTIPYQQKIHPNSETIITL</sequence>
<dbReference type="EMBL" id="BMAV01006688">
    <property type="protein sequence ID" value="GFY48885.1"/>
    <property type="molecule type" value="Genomic_DNA"/>
</dbReference>
<evidence type="ECO:0000313" key="2">
    <source>
        <dbReference type="EMBL" id="GFY77720.1"/>
    </source>
</evidence>
<evidence type="ECO:0000313" key="1">
    <source>
        <dbReference type="EMBL" id="GFY48885.1"/>
    </source>
</evidence>
<protein>
    <submittedName>
        <fullName evidence="1">Uncharacterized protein</fullName>
    </submittedName>
</protein>
<evidence type="ECO:0000313" key="3">
    <source>
        <dbReference type="Proteomes" id="UP000886998"/>
    </source>
</evidence>
<dbReference type="EMBL" id="BMAV01022611">
    <property type="protein sequence ID" value="GFY77720.1"/>
    <property type="molecule type" value="Genomic_DNA"/>
</dbReference>
<keyword evidence="3" id="KW-1185">Reference proteome</keyword>
<reference evidence="1" key="1">
    <citation type="submission" date="2020-08" db="EMBL/GenBank/DDBJ databases">
        <title>Multicomponent nature underlies the extraordinary mechanical properties of spider dragline silk.</title>
        <authorList>
            <person name="Kono N."/>
            <person name="Nakamura H."/>
            <person name="Mori M."/>
            <person name="Yoshida Y."/>
            <person name="Ohtoshi R."/>
            <person name="Malay A.D."/>
            <person name="Moran D.A.P."/>
            <person name="Tomita M."/>
            <person name="Numata K."/>
            <person name="Arakawa K."/>
        </authorList>
    </citation>
    <scope>NUCLEOTIDE SEQUENCE</scope>
</reference>
<accession>A0A8X7BYS3</accession>
<proteinExistence type="predicted"/>